<evidence type="ECO:0000256" key="1">
    <source>
        <dbReference type="SAM" id="MobiDB-lite"/>
    </source>
</evidence>
<accession>A0A6L2Q463</accession>
<evidence type="ECO:0000313" key="3">
    <source>
        <dbReference type="Proteomes" id="UP000502823"/>
    </source>
</evidence>
<protein>
    <submittedName>
        <fullName evidence="2">Uncharacterized protein</fullName>
    </submittedName>
</protein>
<sequence length="67" mass="8035">MDSKPKNDVGKGKMPVSEEKRRELAEKLDRELDEFIGGLEKRSSTYEWPEDRWQEVRFHTNSSKFLY</sequence>
<name>A0A6L2Q463_COPFO</name>
<dbReference type="AlphaFoldDB" id="A0A6L2Q463"/>
<evidence type="ECO:0000313" key="2">
    <source>
        <dbReference type="EMBL" id="GFG39144.1"/>
    </source>
</evidence>
<keyword evidence="3" id="KW-1185">Reference proteome</keyword>
<reference evidence="3" key="1">
    <citation type="submission" date="2020-01" db="EMBL/GenBank/DDBJ databases">
        <title>Draft genome sequence of the Termite Coptotermes fromosanus.</title>
        <authorList>
            <person name="Itakura S."/>
            <person name="Yosikawa Y."/>
            <person name="Umezawa K."/>
        </authorList>
    </citation>
    <scope>NUCLEOTIDE SEQUENCE [LARGE SCALE GENOMIC DNA]</scope>
</reference>
<organism evidence="2 3">
    <name type="scientific">Coptotermes formosanus</name>
    <name type="common">Formosan subterranean termite</name>
    <dbReference type="NCBI Taxonomy" id="36987"/>
    <lineage>
        <taxon>Eukaryota</taxon>
        <taxon>Metazoa</taxon>
        <taxon>Ecdysozoa</taxon>
        <taxon>Arthropoda</taxon>
        <taxon>Hexapoda</taxon>
        <taxon>Insecta</taxon>
        <taxon>Pterygota</taxon>
        <taxon>Neoptera</taxon>
        <taxon>Polyneoptera</taxon>
        <taxon>Dictyoptera</taxon>
        <taxon>Blattodea</taxon>
        <taxon>Blattoidea</taxon>
        <taxon>Termitoidae</taxon>
        <taxon>Rhinotermitidae</taxon>
        <taxon>Coptotermes</taxon>
    </lineage>
</organism>
<proteinExistence type="predicted"/>
<dbReference type="InParanoid" id="A0A6L2Q463"/>
<dbReference type="EMBL" id="BLKM01000870">
    <property type="protein sequence ID" value="GFG39144.1"/>
    <property type="molecule type" value="Genomic_DNA"/>
</dbReference>
<dbReference type="Proteomes" id="UP000502823">
    <property type="component" value="Unassembled WGS sequence"/>
</dbReference>
<feature type="region of interest" description="Disordered" evidence="1">
    <location>
        <begin position="1"/>
        <end position="23"/>
    </location>
</feature>
<comment type="caution">
    <text evidence="2">The sequence shown here is derived from an EMBL/GenBank/DDBJ whole genome shotgun (WGS) entry which is preliminary data.</text>
</comment>
<gene>
    <name evidence="2" type="ORF">Cfor_06452</name>
</gene>